<accession>A0A9Q3JFC6</accession>
<proteinExistence type="predicted"/>
<dbReference type="AlphaFoldDB" id="A0A9Q3JFC6"/>
<name>A0A9Q3JFC6_9BASI</name>
<reference evidence="1" key="1">
    <citation type="submission" date="2021-03" db="EMBL/GenBank/DDBJ databases">
        <title>Draft genome sequence of rust myrtle Austropuccinia psidii MF-1, a brazilian biotype.</title>
        <authorList>
            <person name="Quecine M.C."/>
            <person name="Pachon D.M.R."/>
            <person name="Bonatelli M.L."/>
            <person name="Correr F.H."/>
            <person name="Franceschini L.M."/>
            <person name="Leite T.F."/>
            <person name="Margarido G.R.A."/>
            <person name="Almeida C.A."/>
            <person name="Ferrarezi J.A."/>
            <person name="Labate C.A."/>
        </authorList>
    </citation>
    <scope>NUCLEOTIDE SEQUENCE</scope>
    <source>
        <strain evidence="1">MF-1</strain>
    </source>
</reference>
<evidence type="ECO:0000313" key="2">
    <source>
        <dbReference type="Proteomes" id="UP000765509"/>
    </source>
</evidence>
<comment type="caution">
    <text evidence="1">The sequence shown here is derived from an EMBL/GenBank/DDBJ whole genome shotgun (WGS) entry which is preliminary data.</text>
</comment>
<protein>
    <submittedName>
        <fullName evidence="1">Uncharacterized protein</fullName>
    </submittedName>
</protein>
<sequence>MDEIVKSLQEGHAPLIKDCEETKKRLNQVFEDPHHSTRDSDFLDQRIKKLFNAYLNKKPQPQGHVTDSPYNQEDIKPYATLVNKARFQFQYQDGDTISYSEKESLKKLEEASNCPKLSVAGEYDHIELIYYIYGLFTDVPSIPDYLITDRIDTELKGHASILYTEMKEIHARRKGPWWQSQIIQKYRNGTWICQKTMSFENNKYSVDKDPYEWCLRQAKRLKFIDPQMNIQMKNHELLNQIPGKLKHAVKFRCSHNCTLDDIPNILQDISKRKNIEKSSPYKRIHFREKQPFRVEFKDKPRE</sequence>
<keyword evidence="2" id="KW-1185">Reference proteome</keyword>
<organism evidence="1 2">
    <name type="scientific">Austropuccinia psidii MF-1</name>
    <dbReference type="NCBI Taxonomy" id="1389203"/>
    <lineage>
        <taxon>Eukaryota</taxon>
        <taxon>Fungi</taxon>
        <taxon>Dikarya</taxon>
        <taxon>Basidiomycota</taxon>
        <taxon>Pucciniomycotina</taxon>
        <taxon>Pucciniomycetes</taxon>
        <taxon>Pucciniales</taxon>
        <taxon>Sphaerophragmiaceae</taxon>
        <taxon>Austropuccinia</taxon>
    </lineage>
</organism>
<gene>
    <name evidence="1" type="ORF">O181_101117</name>
</gene>
<dbReference type="Proteomes" id="UP000765509">
    <property type="component" value="Unassembled WGS sequence"/>
</dbReference>
<evidence type="ECO:0000313" key="1">
    <source>
        <dbReference type="EMBL" id="MBW0561402.1"/>
    </source>
</evidence>
<dbReference type="EMBL" id="AVOT02070977">
    <property type="protein sequence ID" value="MBW0561402.1"/>
    <property type="molecule type" value="Genomic_DNA"/>
</dbReference>